<sequence>MKKKDIVPFKTALEKFLKEKKWSKKIKGYQIINNWENLVGKKIAQSSQPIKIQDKCLFLAVKSNVWANELNLRKGELIEKINLKAGEKIISNILFKIRRSQFKDS</sequence>
<comment type="caution">
    <text evidence="1">The sequence shown here is derived from an EMBL/GenBank/DDBJ whole genome shotgun (WGS) entry which is preliminary data.</text>
</comment>
<reference evidence="1" key="1">
    <citation type="journal article" date="2014" name="Front. Microbiol.">
        <title>High frequency of phylogenetically diverse reductive dehalogenase-homologous genes in deep subseafloor sedimentary metagenomes.</title>
        <authorList>
            <person name="Kawai M."/>
            <person name="Futagami T."/>
            <person name="Toyoda A."/>
            <person name="Takaki Y."/>
            <person name="Nishi S."/>
            <person name="Hori S."/>
            <person name="Arai W."/>
            <person name="Tsubouchi T."/>
            <person name="Morono Y."/>
            <person name="Uchiyama I."/>
            <person name="Ito T."/>
            <person name="Fujiyama A."/>
            <person name="Inagaki F."/>
            <person name="Takami H."/>
        </authorList>
    </citation>
    <scope>NUCLEOTIDE SEQUENCE</scope>
    <source>
        <strain evidence="1">Expedition CK06-06</strain>
    </source>
</reference>
<dbReference type="InterPro" id="IPR007922">
    <property type="entry name" value="DciA-like"/>
</dbReference>
<dbReference type="PANTHER" id="PTHR36456">
    <property type="entry name" value="UPF0232 PROTEIN SCO3875"/>
    <property type="match status" value="1"/>
</dbReference>
<dbReference type="PANTHER" id="PTHR36456:SF1">
    <property type="entry name" value="UPF0232 PROTEIN SCO3875"/>
    <property type="match status" value="1"/>
</dbReference>
<dbReference type="Pfam" id="PF05258">
    <property type="entry name" value="DciA"/>
    <property type="match status" value="1"/>
</dbReference>
<dbReference type="EMBL" id="BARW01014552">
    <property type="protein sequence ID" value="GAI77081.1"/>
    <property type="molecule type" value="Genomic_DNA"/>
</dbReference>
<evidence type="ECO:0008006" key="2">
    <source>
        <dbReference type="Google" id="ProtNLM"/>
    </source>
</evidence>
<name>X1SD79_9ZZZZ</name>
<evidence type="ECO:0000313" key="1">
    <source>
        <dbReference type="EMBL" id="GAI77081.1"/>
    </source>
</evidence>
<organism evidence="1">
    <name type="scientific">marine sediment metagenome</name>
    <dbReference type="NCBI Taxonomy" id="412755"/>
    <lineage>
        <taxon>unclassified sequences</taxon>
        <taxon>metagenomes</taxon>
        <taxon>ecological metagenomes</taxon>
    </lineage>
</organism>
<protein>
    <recommendedName>
        <fullName evidence="2">DUF721 domain-containing protein</fullName>
    </recommendedName>
</protein>
<dbReference type="AlphaFoldDB" id="X1SD79"/>
<gene>
    <name evidence="1" type="ORF">S12H4_25755</name>
</gene>
<accession>X1SD79</accession>
<proteinExistence type="predicted"/>